<evidence type="ECO:0000259" key="1">
    <source>
        <dbReference type="Pfam" id="PF13088"/>
    </source>
</evidence>
<dbReference type="Proteomes" id="UP001205105">
    <property type="component" value="Unassembled WGS sequence"/>
</dbReference>
<dbReference type="Pfam" id="PF13088">
    <property type="entry name" value="BNR_2"/>
    <property type="match status" value="1"/>
</dbReference>
<gene>
    <name evidence="2" type="ORF">COHA_000827</name>
</gene>
<accession>A0AAD5E2Q0</accession>
<protein>
    <recommendedName>
        <fullName evidence="1">Sialidase domain-containing protein</fullName>
    </recommendedName>
</protein>
<dbReference type="CDD" id="cd15482">
    <property type="entry name" value="Sialidase_non-viral"/>
    <property type="match status" value="1"/>
</dbReference>
<dbReference type="SUPFAM" id="SSF50939">
    <property type="entry name" value="Sialidases"/>
    <property type="match status" value="1"/>
</dbReference>
<proteinExistence type="predicted"/>
<dbReference type="AlphaFoldDB" id="A0AAD5E2Q0"/>
<reference evidence="2" key="1">
    <citation type="submission" date="2020-11" db="EMBL/GenBank/DDBJ databases">
        <title>Chlorella ohadii genome sequencing and assembly.</title>
        <authorList>
            <person name="Murik O."/>
            <person name="Treves H."/>
            <person name="Kedem I."/>
            <person name="Shotland Y."/>
            <person name="Kaplan A."/>
        </authorList>
    </citation>
    <scope>NUCLEOTIDE SEQUENCE</scope>
    <source>
        <strain evidence="2">1</strain>
    </source>
</reference>
<dbReference type="InterPro" id="IPR036278">
    <property type="entry name" value="Sialidase_sf"/>
</dbReference>
<keyword evidence="3" id="KW-1185">Reference proteome</keyword>
<name>A0AAD5E2Q0_9CHLO</name>
<evidence type="ECO:0000313" key="3">
    <source>
        <dbReference type="Proteomes" id="UP001205105"/>
    </source>
</evidence>
<dbReference type="EMBL" id="JADXDR010000014">
    <property type="protein sequence ID" value="KAI7845714.1"/>
    <property type="molecule type" value="Genomic_DNA"/>
</dbReference>
<dbReference type="InterPro" id="IPR011040">
    <property type="entry name" value="Sialidase"/>
</dbReference>
<dbReference type="PANTHER" id="PTHR43752">
    <property type="entry name" value="BNR/ASP-BOX REPEAT FAMILY PROTEIN"/>
    <property type="match status" value="1"/>
</dbReference>
<organism evidence="2 3">
    <name type="scientific">Chlorella ohadii</name>
    <dbReference type="NCBI Taxonomy" id="2649997"/>
    <lineage>
        <taxon>Eukaryota</taxon>
        <taxon>Viridiplantae</taxon>
        <taxon>Chlorophyta</taxon>
        <taxon>core chlorophytes</taxon>
        <taxon>Trebouxiophyceae</taxon>
        <taxon>Chlorellales</taxon>
        <taxon>Chlorellaceae</taxon>
        <taxon>Chlorella clade</taxon>
        <taxon>Chlorella</taxon>
    </lineage>
</organism>
<evidence type="ECO:0000313" key="2">
    <source>
        <dbReference type="EMBL" id="KAI7845714.1"/>
    </source>
</evidence>
<sequence length="378" mass="40707">MGAGYSSGKGDGPLAEMKFGWALRYADSAIKYASSSSLAVIRRGDGSKWLALAYQASDTAYEGSHGQHIRFALSKDGGETFAPSRAVMWGAAPLWSPSLHHDAATNRLFLFYSESRKSLSPGGDIKVIVSSDYGETWTPPQLIYAHEAEDEVPKVVGHRLLVAKDGTWYLPVHREPAESWHTFSASTFHPLSEAPEQQLQLQPPADAAPQSMTTAAGLLVSKDSGATWKVVGDIEDAKTWLVNPVLEQGSKGQLIMMFRTTAGKAYLSSSGDKGVSWSRPAANALPNPNSQFSTVTIDGQVLCVFNNSTTARAPLALALSVNDCKGWEPLAVIEEDPKGNFSCPSIVEWTDDTVKIVYTVWGQGIKLATVKLATVEST</sequence>
<dbReference type="PANTHER" id="PTHR43752:SF2">
    <property type="entry name" value="BNR_ASP-BOX REPEAT FAMILY PROTEIN"/>
    <property type="match status" value="1"/>
</dbReference>
<comment type="caution">
    <text evidence="2">The sequence shown here is derived from an EMBL/GenBank/DDBJ whole genome shotgun (WGS) entry which is preliminary data.</text>
</comment>
<dbReference type="Gene3D" id="2.120.10.10">
    <property type="match status" value="1"/>
</dbReference>
<feature type="domain" description="Sialidase" evidence="1">
    <location>
        <begin position="51"/>
        <end position="355"/>
    </location>
</feature>